<accession>A0A1I7XN85</accession>
<reference evidence="4" key="1">
    <citation type="submission" date="2016-11" db="UniProtKB">
        <authorList>
            <consortium name="WormBaseParasite"/>
        </authorList>
    </citation>
    <scope>IDENTIFICATION</scope>
</reference>
<keyword evidence="1" id="KW-0863">Zinc-finger</keyword>
<protein>
    <submittedName>
        <fullName evidence="4">C2H2-type domain-containing protein</fullName>
    </submittedName>
</protein>
<evidence type="ECO:0000259" key="2">
    <source>
        <dbReference type="PROSITE" id="PS50157"/>
    </source>
</evidence>
<dbReference type="PANTHER" id="PTHR46705">
    <property type="entry name" value="PROTEIN CBG09805"/>
    <property type="match status" value="1"/>
</dbReference>
<dbReference type="GO" id="GO:0008270">
    <property type="term" value="F:zinc ion binding"/>
    <property type="evidence" value="ECO:0007669"/>
    <property type="project" value="UniProtKB-KW"/>
</dbReference>
<dbReference type="SUPFAM" id="SSF57667">
    <property type="entry name" value="beta-beta-alpha zinc fingers"/>
    <property type="match status" value="1"/>
</dbReference>
<dbReference type="InterPro" id="IPR036236">
    <property type="entry name" value="Znf_C2H2_sf"/>
</dbReference>
<evidence type="ECO:0000256" key="1">
    <source>
        <dbReference type="PROSITE-ProRule" id="PRU00042"/>
    </source>
</evidence>
<dbReference type="WBParaSite" id="Hba_19245">
    <property type="protein sequence ID" value="Hba_19245"/>
    <property type="gene ID" value="Hba_19245"/>
</dbReference>
<dbReference type="PANTHER" id="PTHR46705:SF6">
    <property type="entry name" value="DOMAIN OF UNKNOWN FUNCTION DB DOMAIN-CONTAINING PROTEIN"/>
    <property type="match status" value="1"/>
</dbReference>
<evidence type="ECO:0000313" key="4">
    <source>
        <dbReference type="WBParaSite" id="Hba_19245"/>
    </source>
</evidence>
<keyword evidence="3" id="KW-1185">Reference proteome</keyword>
<keyword evidence="1" id="KW-0862">Zinc</keyword>
<organism evidence="3 4">
    <name type="scientific">Heterorhabditis bacteriophora</name>
    <name type="common">Entomopathogenic nematode worm</name>
    <dbReference type="NCBI Taxonomy" id="37862"/>
    <lineage>
        <taxon>Eukaryota</taxon>
        <taxon>Metazoa</taxon>
        <taxon>Ecdysozoa</taxon>
        <taxon>Nematoda</taxon>
        <taxon>Chromadorea</taxon>
        <taxon>Rhabditida</taxon>
        <taxon>Rhabditina</taxon>
        <taxon>Rhabditomorpha</taxon>
        <taxon>Strongyloidea</taxon>
        <taxon>Heterorhabditidae</taxon>
        <taxon>Heterorhabditis</taxon>
    </lineage>
</organism>
<dbReference type="Proteomes" id="UP000095283">
    <property type="component" value="Unplaced"/>
</dbReference>
<dbReference type="FunFam" id="3.30.160.60:FF:000007">
    <property type="entry name" value="Basic krueppel-like factor 3"/>
    <property type="match status" value="1"/>
</dbReference>
<dbReference type="PROSITE" id="PS50157">
    <property type="entry name" value="ZINC_FINGER_C2H2_2"/>
    <property type="match status" value="1"/>
</dbReference>
<dbReference type="Pfam" id="PF00096">
    <property type="entry name" value="zf-C2H2"/>
    <property type="match status" value="1"/>
</dbReference>
<evidence type="ECO:0000313" key="3">
    <source>
        <dbReference type="Proteomes" id="UP000095283"/>
    </source>
</evidence>
<sequence>MHCFILRTECLLSTYFLIEHRRDLRSWPNCLWTFARSDELTRHYRKHTGAKPFRCPECSRCFARSDHLQCATNGLCGYQPGCAMYAPPAQPCGCAARGYSCGSYGCYRHRVRGAKSYQPKRSRSRIHVTSSESSFENDREILRERLHHEKIRNNEPLTHSEELNMISRTVAESRLRDEPIDPNRVFIECCMDRHLPDACLTKCNFASYTKQAVAMGRAPKLNQHERDQIKALSTVESTVWRKLNKCPNVARSRIKKCPQLTQGQEDERLRMGQNIHEMRLGKCSTFTSLPKYNY</sequence>
<dbReference type="Gene3D" id="3.30.160.60">
    <property type="entry name" value="Classic Zinc Finger"/>
    <property type="match status" value="2"/>
</dbReference>
<name>A0A1I7XN85_HETBA</name>
<proteinExistence type="predicted"/>
<dbReference type="InterPro" id="IPR013087">
    <property type="entry name" value="Znf_C2H2_type"/>
</dbReference>
<keyword evidence="1" id="KW-0479">Metal-binding</keyword>
<dbReference type="AlphaFoldDB" id="A0A1I7XN85"/>
<feature type="domain" description="C2H2-type" evidence="2">
    <location>
        <begin position="30"/>
        <end position="52"/>
    </location>
</feature>